<evidence type="ECO:0000256" key="4">
    <source>
        <dbReference type="ARBA" id="ARBA00022729"/>
    </source>
</evidence>
<dbReference type="GO" id="GO:0009887">
    <property type="term" value="P:animal organ morphogenesis"/>
    <property type="evidence" value="ECO:0007669"/>
    <property type="project" value="UniProtKB-ARBA"/>
</dbReference>
<dbReference type="GO" id="GO:0048667">
    <property type="term" value="P:cell morphogenesis involved in neuron differentiation"/>
    <property type="evidence" value="ECO:0007669"/>
    <property type="project" value="UniProtKB-ARBA"/>
</dbReference>
<feature type="disulfide bond" evidence="8">
    <location>
        <begin position="72"/>
        <end position="81"/>
    </location>
</feature>
<dbReference type="AlphaFoldDB" id="A7SYQ5"/>
<accession>A7SYQ5</accession>
<feature type="domain" description="EGF-like" evidence="9">
    <location>
        <begin position="45"/>
        <end position="82"/>
    </location>
</feature>
<dbReference type="CDD" id="cd00054">
    <property type="entry name" value="EGF_CA"/>
    <property type="match status" value="2"/>
</dbReference>
<comment type="caution">
    <text evidence="8">Lacks conserved residue(s) required for the propagation of feature annotation.</text>
</comment>
<evidence type="ECO:0000313" key="10">
    <source>
        <dbReference type="EMBL" id="EDO31174.1"/>
    </source>
</evidence>
<dbReference type="eggNOG" id="KOG1219">
    <property type="taxonomic scope" value="Eukaryota"/>
</dbReference>
<dbReference type="InterPro" id="IPR051022">
    <property type="entry name" value="Notch_Cell-Fate_Det"/>
</dbReference>
<protein>
    <recommendedName>
        <fullName evidence="9">EGF-like domain-containing protein</fullName>
    </recommendedName>
</protein>
<dbReference type="Gene3D" id="2.10.25.10">
    <property type="entry name" value="Laminin"/>
    <property type="match status" value="2"/>
</dbReference>
<dbReference type="Pfam" id="PF00008">
    <property type="entry name" value="EGF"/>
    <property type="match status" value="2"/>
</dbReference>
<evidence type="ECO:0000256" key="3">
    <source>
        <dbReference type="ARBA" id="ARBA00022536"/>
    </source>
</evidence>
<dbReference type="InterPro" id="IPR000742">
    <property type="entry name" value="EGF"/>
</dbReference>
<comment type="similarity">
    <text evidence="1">Belongs to the EGF domain peptide family.</text>
</comment>
<keyword evidence="6 8" id="KW-1015">Disulfide bond</keyword>
<organism evidence="10 11">
    <name type="scientific">Nematostella vectensis</name>
    <name type="common">Starlet sea anemone</name>
    <dbReference type="NCBI Taxonomy" id="45351"/>
    <lineage>
        <taxon>Eukaryota</taxon>
        <taxon>Metazoa</taxon>
        <taxon>Cnidaria</taxon>
        <taxon>Anthozoa</taxon>
        <taxon>Hexacorallia</taxon>
        <taxon>Actiniaria</taxon>
        <taxon>Edwardsiidae</taxon>
        <taxon>Nematostella</taxon>
    </lineage>
</organism>
<feature type="domain" description="EGF-like" evidence="9">
    <location>
        <begin position="6"/>
        <end position="39"/>
    </location>
</feature>
<sequence>MFYSNTASNCPCRNNGTCLIDESGGHCTCPVGYTGARCETELTTISATCSYTNPCKNGGTCSIVNADYTCACRVGTTGRNCESGIWQPIRHS</sequence>
<dbReference type="PANTHER" id="PTHR24049:SF22">
    <property type="entry name" value="DROSOPHILA CRUMBS HOMOLOG"/>
    <property type="match status" value="1"/>
</dbReference>
<dbReference type="PROSITE" id="PS50026">
    <property type="entry name" value="EGF_3"/>
    <property type="match status" value="2"/>
</dbReference>
<dbReference type="PhylomeDB" id="A7SYQ5"/>
<evidence type="ECO:0000313" key="11">
    <source>
        <dbReference type="Proteomes" id="UP000001593"/>
    </source>
</evidence>
<dbReference type="InParanoid" id="A7SYQ5"/>
<keyword evidence="2" id="KW-0217">Developmental protein</keyword>
<evidence type="ECO:0000256" key="8">
    <source>
        <dbReference type="PROSITE-ProRule" id="PRU00076"/>
    </source>
</evidence>
<dbReference type="GO" id="GO:0048646">
    <property type="term" value="P:anatomical structure formation involved in morphogenesis"/>
    <property type="evidence" value="ECO:0007669"/>
    <property type="project" value="UniProtKB-ARBA"/>
</dbReference>
<dbReference type="STRING" id="45351.A7SYQ5"/>
<proteinExistence type="inferred from homology"/>
<evidence type="ECO:0000256" key="2">
    <source>
        <dbReference type="ARBA" id="ARBA00022473"/>
    </source>
</evidence>
<dbReference type="EMBL" id="DS469930">
    <property type="protein sequence ID" value="EDO31174.1"/>
    <property type="molecule type" value="Genomic_DNA"/>
</dbReference>
<dbReference type="GO" id="GO:0001764">
    <property type="term" value="P:neuron migration"/>
    <property type="evidence" value="ECO:0007669"/>
    <property type="project" value="UniProtKB-ARBA"/>
</dbReference>
<keyword evidence="4" id="KW-0732">Signal</keyword>
<dbReference type="SMART" id="SM00181">
    <property type="entry name" value="EGF"/>
    <property type="match status" value="2"/>
</dbReference>
<gene>
    <name evidence="10" type="ORF">NEMVEDRAFT_v1g138170</name>
</gene>
<reference evidence="10 11" key="1">
    <citation type="journal article" date="2007" name="Science">
        <title>Sea anemone genome reveals ancestral eumetazoan gene repertoire and genomic organization.</title>
        <authorList>
            <person name="Putnam N.H."/>
            <person name="Srivastava M."/>
            <person name="Hellsten U."/>
            <person name="Dirks B."/>
            <person name="Chapman J."/>
            <person name="Salamov A."/>
            <person name="Terry A."/>
            <person name="Shapiro H."/>
            <person name="Lindquist E."/>
            <person name="Kapitonov V.V."/>
            <person name="Jurka J."/>
            <person name="Genikhovich G."/>
            <person name="Grigoriev I.V."/>
            <person name="Lucas S.M."/>
            <person name="Steele R.E."/>
            <person name="Finnerty J.R."/>
            <person name="Technau U."/>
            <person name="Martindale M.Q."/>
            <person name="Rokhsar D.S."/>
        </authorList>
    </citation>
    <scope>NUCLEOTIDE SEQUENCE [LARGE SCALE GENOMIC DNA]</scope>
    <source>
        <strain evidence="11">CH2 X CH6</strain>
    </source>
</reference>
<dbReference type="SUPFAM" id="SSF57196">
    <property type="entry name" value="EGF/Laminin"/>
    <property type="match status" value="2"/>
</dbReference>
<keyword evidence="3 8" id="KW-0245">EGF-like domain</keyword>
<keyword evidence="5" id="KW-0677">Repeat</keyword>
<dbReference type="PROSITE" id="PS01186">
    <property type="entry name" value="EGF_2"/>
    <property type="match status" value="1"/>
</dbReference>
<dbReference type="PROSITE" id="PS00022">
    <property type="entry name" value="EGF_1"/>
    <property type="match status" value="2"/>
</dbReference>
<feature type="disulfide bond" evidence="8">
    <location>
        <begin position="29"/>
        <end position="38"/>
    </location>
</feature>
<keyword evidence="11" id="KW-1185">Reference proteome</keyword>
<evidence type="ECO:0000259" key="9">
    <source>
        <dbReference type="PROSITE" id="PS50026"/>
    </source>
</evidence>
<keyword evidence="7" id="KW-0325">Glycoprotein</keyword>
<dbReference type="FunFam" id="2.10.25.10:FF:000172">
    <property type="entry name" value="FAT atypical cadherin 3"/>
    <property type="match status" value="2"/>
</dbReference>
<dbReference type="HOGENOM" id="CLU_004826_11_3_1"/>
<evidence type="ECO:0000256" key="6">
    <source>
        <dbReference type="ARBA" id="ARBA00023157"/>
    </source>
</evidence>
<evidence type="ECO:0000256" key="1">
    <source>
        <dbReference type="ARBA" id="ARBA00006373"/>
    </source>
</evidence>
<dbReference type="GO" id="GO:0016358">
    <property type="term" value="P:dendrite development"/>
    <property type="evidence" value="ECO:0007669"/>
    <property type="project" value="UniProtKB-ARBA"/>
</dbReference>
<dbReference type="PANTHER" id="PTHR24049">
    <property type="entry name" value="CRUMBS FAMILY MEMBER"/>
    <property type="match status" value="1"/>
</dbReference>
<evidence type="ECO:0000256" key="5">
    <source>
        <dbReference type="ARBA" id="ARBA00022737"/>
    </source>
</evidence>
<dbReference type="GO" id="GO:0043005">
    <property type="term" value="C:neuron projection"/>
    <property type="evidence" value="ECO:0007669"/>
    <property type="project" value="UniProtKB-ARBA"/>
</dbReference>
<evidence type="ECO:0000256" key="7">
    <source>
        <dbReference type="ARBA" id="ARBA00023180"/>
    </source>
</evidence>
<name>A7SYQ5_NEMVE</name>
<dbReference type="Proteomes" id="UP000001593">
    <property type="component" value="Unassembled WGS sequence"/>
</dbReference>